<dbReference type="AlphaFoldDB" id="A0AAU9JVF3"/>
<protein>
    <submittedName>
        <fullName evidence="1">Uncharacterized protein</fullName>
    </submittedName>
</protein>
<gene>
    <name evidence="1" type="ORF">BSTOLATCC_MIC46477</name>
</gene>
<dbReference type="Proteomes" id="UP001162131">
    <property type="component" value="Unassembled WGS sequence"/>
</dbReference>
<name>A0AAU9JVF3_9CILI</name>
<accession>A0AAU9JVF3</accession>
<keyword evidence="2" id="KW-1185">Reference proteome</keyword>
<evidence type="ECO:0000313" key="1">
    <source>
        <dbReference type="EMBL" id="CAG9328476.1"/>
    </source>
</evidence>
<reference evidence="1" key="1">
    <citation type="submission" date="2021-09" db="EMBL/GenBank/DDBJ databases">
        <authorList>
            <consortium name="AG Swart"/>
            <person name="Singh M."/>
            <person name="Singh A."/>
            <person name="Seah K."/>
            <person name="Emmerich C."/>
        </authorList>
    </citation>
    <scope>NUCLEOTIDE SEQUENCE</scope>
    <source>
        <strain evidence="1">ATCC30299</strain>
    </source>
</reference>
<comment type="caution">
    <text evidence="1">The sequence shown here is derived from an EMBL/GenBank/DDBJ whole genome shotgun (WGS) entry which is preliminary data.</text>
</comment>
<proteinExistence type="predicted"/>
<organism evidence="1 2">
    <name type="scientific">Blepharisma stoltei</name>
    <dbReference type="NCBI Taxonomy" id="1481888"/>
    <lineage>
        <taxon>Eukaryota</taxon>
        <taxon>Sar</taxon>
        <taxon>Alveolata</taxon>
        <taxon>Ciliophora</taxon>
        <taxon>Postciliodesmatophora</taxon>
        <taxon>Heterotrichea</taxon>
        <taxon>Heterotrichida</taxon>
        <taxon>Blepharismidae</taxon>
        <taxon>Blepharisma</taxon>
    </lineage>
</organism>
<dbReference type="EMBL" id="CAJZBQ010000046">
    <property type="protein sequence ID" value="CAG9328476.1"/>
    <property type="molecule type" value="Genomic_DNA"/>
</dbReference>
<evidence type="ECO:0000313" key="2">
    <source>
        <dbReference type="Proteomes" id="UP001162131"/>
    </source>
</evidence>
<sequence length="380" mass="44376">MLLEKKLLMENDQILNINPAFKHLLDKCNINPSHLRSNSFDIPQPIRNQQRINLHFVSKSINSIPKTKMSKNECTIKFKPEDLTSIKIAIKDTFNTNKTCKLENSDENYNATESIPTENTQEEKPKIEEKSILKLKENAVDDMKNTISYKELINYKTGDLKKRKKTVHIAQDPFSYPNLKHEQNSIVFARPFTTTAKNPYKMSFTEYCYWDNSHNNTISRSKPKKKTIGKPKKICRNITTPPVHKIFDSLGLVKLSEKLKIGKTNRSSSEIRPRQVARNADDANKSYNHIIETCEKEHFIYKSFVKGFKQEGESIVNKFRRLNQENSSEKMKLKIWEKEEIVKYKKNLNEMTKTQMLAFKSINERRISKCSNSDKLLLHL</sequence>